<organism evidence="1 2">
    <name type="scientific">Sipha flava</name>
    <name type="common">yellow sugarcane aphid</name>
    <dbReference type="NCBI Taxonomy" id="143950"/>
    <lineage>
        <taxon>Eukaryota</taxon>
        <taxon>Metazoa</taxon>
        <taxon>Ecdysozoa</taxon>
        <taxon>Arthropoda</taxon>
        <taxon>Hexapoda</taxon>
        <taxon>Insecta</taxon>
        <taxon>Pterygota</taxon>
        <taxon>Neoptera</taxon>
        <taxon>Paraneoptera</taxon>
        <taxon>Hemiptera</taxon>
        <taxon>Sternorrhyncha</taxon>
        <taxon>Aphidomorpha</taxon>
        <taxon>Aphidoidea</taxon>
        <taxon>Aphididae</taxon>
        <taxon>Sipha</taxon>
    </lineage>
</organism>
<protein>
    <submittedName>
        <fullName evidence="2">Uncharacterized protein LOC112679686 isoform X1</fullName>
    </submittedName>
</protein>
<sequence length="102" mass="11998">MSDCDSPTEVDQVDQVADSEESVLPWPNYQQYFKVLRVIEDNFFYKKLEVKCLSCVGTKCYKVDSRSNSNIRKHLSTQHPTILKKIDHIDNTVNQKHYKEMQ</sequence>
<keyword evidence="1" id="KW-1185">Reference proteome</keyword>
<name>A0A8B8F3J4_9HEMI</name>
<dbReference type="Proteomes" id="UP000694846">
    <property type="component" value="Unplaced"/>
</dbReference>
<dbReference type="GeneID" id="112679686"/>
<proteinExistence type="predicted"/>
<evidence type="ECO:0000313" key="2">
    <source>
        <dbReference type="RefSeq" id="XP_025405364.1"/>
    </source>
</evidence>
<evidence type="ECO:0000313" key="1">
    <source>
        <dbReference type="Proteomes" id="UP000694846"/>
    </source>
</evidence>
<gene>
    <name evidence="2" type="primary">LOC112679686</name>
</gene>
<accession>A0A8B8F3J4</accession>
<dbReference type="AlphaFoldDB" id="A0A8B8F3J4"/>
<dbReference type="RefSeq" id="XP_025405364.1">
    <property type="nucleotide sequence ID" value="XM_025549579.1"/>
</dbReference>
<dbReference type="OrthoDB" id="10307697at2759"/>
<reference evidence="2" key="1">
    <citation type="submission" date="2025-08" db="UniProtKB">
        <authorList>
            <consortium name="RefSeq"/>
        </authorList>
    </citation>
    <scope>IDENTIFICATION</scope>
    <source>
        <tissue evidence="2">Whole body</tissue>
    </source>
</reference>